<sequence length="696" mass="75956">MLGKEITTQFSFSPMKPSYPFTSSTGVSPLSRKAGVNTGTTNAGQTVTIGPLLPNSLPATPPPLSSTIQTDCIQPNLEFKLQPAKTSSSLAFLCFQRGLLNLLTEILFHSCYLPFDCGIQLPRSKQAFPQPLSSSFSNHASSTVTGEVHSAQSLNHYVCHGSLALGTYSRKPIIPTSSMHPVSRTPSVPVHSGSVMGLSDVDMPSYFGNIPSTSAFGDRDTRSRHAPARQTVFSATSTPPPMGVSGALRQSNDFFAPVRSDENFSSFMELNSCPQTNEEWIFTNPFGSVVRENSPLKYHTGRGGRVDPLLSETLAKSNSDLLSFIASNFPAGENFTPSHEQVRATTNPSLADIKSSTGLSDLSWTSAIGLSKPTTSTQIDSREDYPDTKFLNFNTFENCGNEPLKFTDTSKALLKEEDADLTNYASSTASNSSSHSSSPSLSSSSTPNSRSPSYSPCHSSIDLISSNETSAFAHTTNTHFAKDFGAHAYFGGSQEGILDVGTQPPPLNPMPDEGQSELGSFYPFQHHIERQQQLFLQQIQLQQSWPHGTQLQTSWSQVPRPDLPQIDNFGIAPRYQDGNSHYHTPPALKPMFFCPKCGKGHTRQSNLLAHLRDTHSQVKKELTLSLPLYFGTEKNSTPTVFCDVPGCTKSYKRVSECRRHKKDCHGIPLPSELSGKVRKPRSTFSSILRSAKYQNC</sequence>
<comment type="caution">
    <text evidence="1">The sequence shown here is derived from an EMBL/GenBank/DDBJ whole genome shotgun (WGS) entry which is preliminary data.</text>
</comment>
<gene>
    <name evidence="1" type="ORF">MJO28_012942</name>
</gene>
<dbReference type="EMBL" id="CM045877">
    <property type="protein sequence ID" value="KAI7940657.1"/>
    <property type="molecule type" value="Genomic_DNA"/>
</dbReference>
<reference evidence="2" key="1">
    <citation type="journal article" date="2018" name="BMC Genomics">
        <title>Genomic insights into host adaptation between the wheat stripe rust pathogen (Puccinia striiformis f. sp. tritici) and the barley stripe rust pathogen (Puccinia striiformis f. sp. hordei).</title>
        <authorList>
            <person name="Xia C."/>
            <person name="Wang M."/>
            <person name="Yin C."/>
            <person name="Cornejo O.E."/>
            <person name="Hulbert S.H."/>
            <person name="Chen X."/>
        </authorList>
    </citation>
    <scope>NUCLEOTIDE SEQUENCE [LARGE SCALE GENOMIC DNA]</scope>
    <source>
        <strain evidence="2">93-210</strain>
    </source>
</reference>
<proteinExistence type="predicted"/>
<protein>
    <submittedName>
        <fullName evidence="1">Uncharacterized protein</fullName>
    </submittedName>
</protein>
<accession>A0ACC0DYR7</accession>
<evidence type="ECO:0000313" key="1">
    <source>
        <dbReference type="EMBL" id="KAI7940657.1"/>
    </source>
</evidence>
<reference evidence="2" key="2">
    <citation type="journal article" date="2018" name="Mol. Plant Microbe Interact.">
        <title>Genome sequence resources for the wheat stripe rust pathogen (Puccinia striiformis f. sp. tritici) and the barley stripe rust pathogen (Puccinia striiformis f. sp. hordei).</title>
        <authorList>
            <person name="Xia C."/>
            <person name="Wang M."/>
            <person name="Yin C."/>
            <person name="Cornejo O.E."/>
            <person name="Hulbert S.H."/>
            <person name="Chen X."/>
        </authorList>
    </citation>
    <scope>NUCLEOTIDE SEQUENCE [LARGE SCALE GENOMIC DNA]</scope>
    <source>
        <strain evidence="2">93-210</strain>
    </source>
</reference>
<name>A0ACC0DYR7_9BASI</name>
<keyword evidence="2" id="KW-1185">Reference proteome</keyword>
<organism evidence="1 2">
    <name type="scientific">Puccinia striiformis f. sp. tritici</name>
    <dbReference type="NCBI Taxonomy" id="168172"/>
    <lineage>
        <taxon>Eukaryota</taxon>
        <taxon>Fungi</taxon>
        <taxon>Dikarya</taxon>
        <taxon>Basidiomycota</taxon>
        <taxon>Pucciniomycotina</taxon>
        <taxon>Pucciniomycetes</taxon>
        <taxon>Pucciniales</taxon>
        <taxon>Pucciniaceae</taxon>
        <taxon>Puccinia</taxon>
    </lineage>
</organism>
<evidence type="ECO:0000313" key="2">
    <source>
        <dbReference type="Proteomes" id="UP001060170"/>
    </source>
</evidence>
<dbReference type="Proteomes" id="UP001060170">
    <property type="component" value="Chromosome 13"/>
</dbReference>
<reference evidence="1 2" key="3">
    <citation type="journal article" date="2022" name="Microbiol. Spectr.">
        <title>Folding features and dynamics of 3D genome architecture in plant fungal pathogens.</title>
        <authorList>
            <person name="Xia C."/>
        </authorList>
    </citation>
    <scope>NUCLEOTIDE SEQUENCE [LARGE SCALE GENOMIC DNA]</scope>
    <source>
        <strain evidence="1 2">93-210</strain>
    </source>
</reference>